<name>A0A016W7N5_9BILA</name>
<organism evidence="1 2">
    <name type="scientific">Ancylostoma ceylanicum</name>
    <dbReference type="NCBI Taxonomy" id="53326"/>
    <lineage>
        <taxon>Eukaryota</taxon>
        <taxon>Metazoa</taxon>
        <taxon>Ecdysozoa</taxon>
        <taxon>Nematoda</taxon>
        <taxon>Chromadorea</taxon>
        <taxon>Rhabditida</taxon>
        <taxon>Rhabditina</taxon>
        <taxon>Rhabditomorpha</taxon>
        <taxon>Strongyloidea</taxon>
        <taxon>Ancylostomatidae</taxon>
        <taxon>Ancylostomatinae</taxon>
        <taxon>Ancylostoma</taxon>
    </lineage>
</organism>
<protein>
    <submittedName>
        <fullName evidence="1">Uncharacterized protein</fullName>
    </submittedName>
</protein>
<comment type="caution">
    <text evidence="1">The sequence shown here is derived from an EMBL/GenBank/DDBJ whole genome shotgun (WGS) entry which is preliminary data.</text>
</comment>
<keyword evidence="2" id="KW-1185">Reference proteome</keyword>
<sequence>MSAINMSLEEIISKNKVTVGTRATCTISFDEIIVAFSRNQSQADSLVVFVVMPSASRVQGEVVELAISGGSPM</sequence>
<evidence type="ECO:0000313" key="1">
    <source>
        <dbReference type="EMBL" id="EYC35586.1"/>
    </source>
</evidence>
<gene>
    <name evidence="1" type="primary">Acey_s1020.g3409</name>
    <name evidence="1" type="ORF">Y032_1020g3409</name>
</gene>
<accession>A0A016W7N5</accession>
<dbReference type="Proteomes" id="UP000024635">
    <property type="component" value="Unassembled WGS sequence"/>
</dbReference>
<dbReference type="EMBL" id="JARK01000620">
    <property type="protein sequence ID" value="EYC35586.1"/>
    <property type="molecule type" value="Genomic_DNA"/>
</dbReference>
<evidence type="ECO:0000313" key="2">
    <source>
        <dbReference type="Proteomes" id="UP000024635"/>
    </source>
</evidence>
<dbReference type="AlphaFoldDB" id="A0A016W7N5"/>
<reference evidence="2" key="1">
    <citation type="journal article" date="2015" name="Nat. Genet.">
        <title>The genome and transcriptome of the zoonotic hookworm Ancylostoma ceylanicum identify infection-specific gene families.</title>
        <authorList>
            <person name="Schwarz E.M."/>
            <person name="Hu Y."/>
            <person name="Antoshechkin I."/>
            <person name="Miller M.M."/>
            <person name="Sternberg P.W."/>
            <person name="Aroian R.V."/>
        </authorList>
    </citation>
    <scope>NUCLEOTIDE SEQUENCE</scope>
    <source>
        <strain evidence="2">HY135</strain>
    </source>
</reference>
<proteinExistence type="predicted"/>